<feature type="compositionally biased region" description="Basic and acidic residues" evidence="9">
    <location>
        <begin position="104"/>
        <end position="132"/>
    </location>
</feature>
<dbReference type="Gene3D" id="2.40.10.230">
    <property type="entry name" value="Probable tRNA pseudouridine synthase domain"/>
    <property type="match status" value="1"/>
</dbReference>
<comment type="similarity">
    <text evidence="2">Belongs to the NAF1 family.</text>
</comment>
<evidence type="ECO:0000313" key="11">
    <source>
        <dbReference type="EMBL" id="WWC65621.1"/>
    </source>
</evidence>
<dbReference type="STRING" id="1296121.A0A1A5ZXY2"/>
<dbReference type="GO" id="GO:0005732">
    <property type="term" value="C:sno(s)RNA-containing ribonucleoprotein complex"/>
    <property type="evidence" value="ECO:0007669"/>
    <property type="project" value="InterPro"/>
</dbReference>
<feature type="compositionally biased region" description="Basic and acidic residues" evidence="9">
    <location>
        <begin position="157"/>
        <end position="175"/>
    </location>
</feature>
<organism evidence="10">
    <name type="scientific">Kwoniella dejecticola CBS 10117</name>
    <dbReference type="NCBI Taxonomy" id="1296121"/>
    <lineage>
        <taxon>Eukaryota</taxon>
        <taxon>Fungi</taxon>
        <taxon>Dikarya</taxon>
        <taxon>Basidiomycota</taxon>
        <taxon>Agaricomycotina</taxon>
        <taxon>Tremellomycetes</taxon>
        <taxon>Tremellales</taxon>
        <taxon>Cryptococcaceae</taxon>
        <taxon>Kwoniella</taxon>
    </lineage>
</organism>
<feature type="compositionally biased region" description="Low complexity" evidence="9">
    <location>
        <begin position="720"/>
        <end position="731"/>
    </location>
</feature>
<feature type="region of interest" description="Disordered" evidence="9">
    <location>
        <begin position="1"/>
        <end position="76"/>
    </location>
</feature>
<dbReference type="SUPFAM" id="SSF50447">
    <property type="entry name" value="Translation proteins"/>
    <property type="match status" value="1"/>
</dbReference>
<feature type="region of interest" description="Disordered" evidence="9">
    <location>
        <begin position="104"/>
        <end position="258"/>
    </location>
</feature>
<reference evidence="11" key="2">
    <citation type="submission" date="2013-07" db="EMBL/GenBank/DDBJ databases">
        <authorList>
            <consortium name="The Broad Institute Genome Sequencing Platform"/>
            <person name="Cuomo C."/>
            <person name="Litvintseva A."/>
            <person name="Chen Y."/>
            <person name="Heitman J."/>
            <person name="Sun S."/>
            <person name="Springer D."/>
            <person name="Dromer F."/>
            <person name="Young S.K."/>
            <person name="Zeng Q."/>
            <person name="Gargeya S."/>
            <person name="Fitzgerald M."/>
            <person name="Abouelleil A."/>
            <person name="Alvarado L."/>
            <person name="Berlin A.M."/>
            <person name="Chapman S.B."/>
            <person name="Dewar J."/>
            <person name="Goldberg J."/>
            <person name="Griggs A."/>
            <person name="Gujja S."/>
            <person name="Hansen M."/>
            <person name="Howarth C."/>
            <person name="Imamovic A."/>
            <person name="Larimer J."/>
            <person name="McCowan C."/>
            <person name="Murphy C."/>
            <person name="Pearson M."/>
            <person name="Priest M."/>
            <person name="Roberts A."/>
            <person name="Saif S."/>
            <person name="Shea T."/>
            <person name="Sykes S."/>
            <person name="Wortman J."/>
            <person name="Nusbaum C."/>
            <person name="Birren B."/>
        </authorList>
    </citation>
    <scope>NUCLEOTIDE SEQUENCE</scope>
    <source>
        <strain evidence="11">CBS 10117</strain>
    </source>
</reference>
<feature type="compositionally biased region" description="Low complexity" evidence="9">
    <location>
        <begin position="794"/>
        <end position="811"/>
    </location>
</feature>
<reference evidence="11" key="3">
    <citation type="submission" date="2024-02" db="EMBL/GenBank/DDBJ databases">
        <title>Comparative genomics of Cryptococcus and Kwoniella reveals pathogenesis evolution and contrasting modes of karyotype evolution via chromosome fusion or intercentromeric recombination.</title>
        <authorList>
            <person name="Coelho M.A."/>
            <person name="David-Palma M."/>
            <person name="Shea T."/>
            <person name="Bowers K."/>
            <person name="McGinley-Smith S."/>
            <person name="Mohammad A.W."/>
            <person name="Gnirke A."/>
            <person name="Yurkov A.M."/>
            <person name="Nowrousian M."/>
            <person name="Sun S."/>
            <person name="Cuomo C.A."/>
            <person name="Heitman J."/>
        </authorList>
    </citation>
    <scope>NUCLEOTIDE SEQUENCE</scope>
    <source>
        <strain evidence="11">CBS 10117</strain>
    </source>
</reference>
<dbReference type="EMBL" id="KI894035">
    <property type="protein sequence ID" value="OBR82669.1"/>
    <property type="molecule type" value="Genomic_DNA"/>
</dbReference>
<feature type="compositionally biased region" description="Acidic residues" evidence="9">
    <location>
        <begin position="146"/>
        <end position="156"/>
    </location>
</feature>
<evidence type="ECO:0000256" key="9">
    <source>
        <dbReference type="SAM" id="MobiDB-lite"/>
    </source>
</evidence>
<feature type="compositionally biased region" description="Low complexity" evidence="9">
    <location>
        <begin position="654"/>
        <end position="667"/>
    </location>
</feature>
<dbReference type="Proteomes" id="UP000078595">
    <property type="component" value="Chromosome 11"/>
</dbReference>
<evidence type="ECO:0000256" key="3">
    <source>
        <dbReference type="ARBA" id="ARBA00021438"/>
    </source>
</evidence>
<dbReference type="AlphaFoldDB" id="A0A1A5ZXY2"/>
<comment type="subcellular location">
    <subcellularLocation>
        <location evidence="1">Nucleus</location>
    </subcellularLocation>
</comment>
<feature type="region of interest" description="Disordered" evidence="9">
    <location>
        <begin position="486"/>
        <end position="825"/>
    </location>
</feature>
<evidence type="ECO:0000256" key="8">
    <source>
        <dbReference type="ARBA" id="ARBA00023242"/>
    </source>
</evidence>
<proteinExistence type="inferred from homology"/>
<evidence type="ECO:0000256" key="7">
    <source>
        <dbReference type="ARBA" id="ARBA00022884"/>
    </source>
</evidence>
<sequence>MAEPNGLAAQQGLDVQEGSDTSDAELEAAIQVESDNEPLPPQPTSSLPAPLMQATSIAVPSTSSPFKAPPNPSIPQDLSLIMEMVSKNEVVGSLPPISMSAAEKRKLVEQSLKSRTESSKAINEDAPQKAEVESDSDSSSSFVSSSEDESDDETQAEPDKPMDVEDHAQMKKDLDAFMGIPDQPQNSGEVEMDSEYETDSDDDDEGDDGSSALDKLGFQFMEDDEDDVGPSTSGPITSTHEAPLPAVAQPPLTKLPDGEGVSLAGDVVSWMREKKVELWLEKQTAQEQEAKVTPPESKESAVEEAADPVKSNNEETSSIDKIDQIPENVDSTVEDGELNEEEPMTAPEPASIVQTISPAKIKAKEQAPKFTSSGTVVVQAMQSRPGAADEGWLEEGSVLCWEDGRVLGTVHETFGPLTSPFYTIRLPPPPHPYPSHESLSPGTRLYYPLNPSYRSFVNMLAVRDPRFKGSDASNLYDEEIGEDEIEWSDDEMEAEAKRRRKQRKGSKIPLSASSSNPNQKGKGKGKQQYPPHAGQGIGLPERPHFDYHDPDEDDTGSLYGGLGQGEGGEDWETSSMMSSRSRNLEPYDLDEIPPSFASASEVVQQQGGRGGRGDAGDRGRGRGRGQGRERGRGRGRGGGRGGSTASGGGHQRNHSASNSNASSKNNAPRQGFALPQNPMTNMMNHQQQYNQVYIPQQQQQQAFYPQSQPQQSLPFPPQQLPFQSYPYLQQQMHYPPPQQVYGGNDAYEPSQPSSGMPSYQTQPQQSNYNQYSRHNSYSQGQDATGVPAINPRFAAQYSQQMMGSQSSPAQGYEYNYPNQGNQYSE</sequence>
<dbReference type="InterPro" id="IPR009000">
    <property type="entry name" value="Transl_B-barrel_sf"/>
</dbReference>
<dbReference type="EMBL" id="CP144540">
    <property type="protein sequence ID" value="WWC65621.1"/>
    <property type="molecule type" value="Genomic_DNA"/>
</dbReference>
<keyword evidence="7" id="KW-0694">RNA-binding</keyword>
<dbReference type="GO" id="GO:0003723">
    <property type="term" value="F:RNA binding"/>
    <property type="evidence" value="ECO:0007669"/>
    <property type="project" value="UniProtKB-KW"/>
</dbReference>
<feature type="compositionally biased region" description="Gly residues" evidence="9">
    <location>
        <begin position="638"/>
        <end position="650"/>
    </location>
</feature>
<dbReference type="Pfam" id="PF04410">
    <property type="entry name" value="Gar1"/>
    <property type="match status" value="1"/>
</dbReference>
<dbReference type="VEuPathDB" id="FungiDB:I303_07433"/>
<dbReference type="OrthoDB" id="21550at2759"/>
<keyword evidence="4" id="KW-0690">Ribosome biogenesis</keyword>
<dbReference type="RefSeq" id="XP_018260511.1">
    <property type="nucleotide sequence ID" value="XM_018410701.1"/>
</dbReference>
<evidence type="ECO:0000256" key="6">
    <source>
        <dbReference type="ARBA" id="ARBA00022553"/>
    </source>
</evidence>
<feature type="compositionally biased region" description="Polar residues" evidence="9">
    <location>
        <begin position="816"/>
        <end position="825"/>
    </location>
</feature>
<evidence type="ECO:0000256" key="5">
    <source>
        <dbReference type="ARBA" id="ARBA00022552"/>
    </source>
</evidence>
<keyword evidence="12" id="KW-1185">Reference proteome</keyword>
<dbReference type="GeneID" id="28971132"/>
<evidence type="ECO:0000256" key="1">
    <source>
        <dbReference type="ARBA" id="ARBA00004123"/>
    </source>
</evidence>
<dbReference type="GO" id="GO:0001522">
    <property type="term" value="P:pseudouridine synthesis"/>
    <property type="evidence" value="ECO:0007669"/>
    <property type="project" value="InterPro"/>
</dbReference>
<keyword evidence="5" id="KW-0698">rRNA processing</keyword>
<feature type="region of interest" description="Disordered" evidence="9">
    <location>
        <begin position="284"/>
        <end position="326"/>
    </location>
</feature>
<gene>
    <name evidence="10" type="ORF">I303_07433</name>
    <name evidence="11" type="ORF">I303_108241</name>
</gene>
<feature type="compositionally biased region" description="Polar residues" evidence="9">
    <location>
        <begin position="230"/>
        <end position="240"/>
    </location>
</feature>
<name>A0A1A5ZXY2_9TREE</name>
<dbReference type="GO" id="GO:0000493">
    <property type="term" value="P:box H/ACA snoRNP assembly"/>
    <property type="evidence" value="ECO:0007669"/>
    <property type="project" value="InterPro"/>
</dbReference>
<feature type="compositionally biased region" description="Acidic residues" evidence="9">
    <location>
        <begin position="190"/>
        <end position="208"/>
    </location>
</feature>
<keyword evidence="6" id="KW-0597">Phosphoprotein</keyword>
<evidence type="ECO:0000313" key="12">
    <source>
        <dbReference type="Proteomes" id="UP000078595"/>
    </source>
</evidence>
<dbReference type="InterPro" id="IPR038664">
    <property type="entry name" value="Gar1/Naf1_Cbf5-bd_sf"/>
</dbReference>
<feature type="compositionally biased region" description="Basic and acidic residues" evidence="9">
    <location>
        <begin position="611"/>
        <end position="632"/>
    </location>
</feature>
<feature type="compositionally biased region" description="Polar residues" evidence="9">
    <location>
        <begin position="53"/>
        <end position="65"/>
    </location>
</feature>
<reference evidence="10" key="1">
    <citation type="submission" date="2013-07" db="EMBL/GenBank/DDBJ databases">
        <title>The Genome Sequence of Cryptococcus dejecticola CBS10117.</title>
        <authorList>
            <consortium name="The Broad Institute Genome Sequencing Platform"/>
            <person name="Cuomo C."/>
            <person name="Litvintseva A."/>
            <person name="Chen Y."/>
            <person name="Heitman J."/>
            <person name="Sun S."/>
            <person name="Springer D."/>
            <person name="Dromer F."/>
            <person name="Young S.K."/>
            <person name="Zeng Q."/>
            <person name="Gargeya S."/>
            <person name="Fitzgerald M."/>
            <person name="Abouelleil A."/>
            <person name="Alvarado L."/>
            <person name="Berlin A.M."/>
            <person name="Chapman S.B."/>
            <person name="Dewar J."/>
            <person name="Goldberg J."/>
            <person name="Griggs A."/>
            <person name="Gujja S."/>
            <person name="Hansen M."/>
            <person name="Howarth C."/>
            <person name="Imamovic A."/>
            <person name="Larimer J."/>
            <person name="McCowan C."/>
            <person name="Murphy C."/>
            <person name="Pearson M."/>
            <person name="Priest M."/>
            <person name="Roberts A."/>
            <person name="Saif S."/>
            <person name="Shea T."/>
            <person name="Sykes S."/>
            <person name="Wortman J."/>
            <person name="Nusbaum C."/>
            <person name="Birren B."/>
        </authorList>
    </citation>
    <scope>NUCLEOTIDE SEQUENCE [LARGE SCALE GENOMIC DNA]</scope>
    <source>
        <strain evidence="10">CBS 10117</strain>
    </source>
</reference>
<dbReference type="KEGG" id="kdj:28971132"/>
<evidence type="ECO:0000313" key="10">
    <source>
        <dbReference type="EMBL" id="OBR82669.1"/>
    </source>
</evidence>
<dbReference type="InterPro" id="IPR040309">
    <property type="entry name" value="Naf1"/>
</dbReference>
<dbReference type="PANTHER" id="PTHR31633:SF1">
    <property type="entry name" value="H_ACA RIBONUCLEOPROTEIN COMPLEX NON-CORE SUBUNIT NAF1"/>
    <property type="match status" value="1"/>
</dbReference>
<evidence type="ECO:0000256" key="4">
    <source>
        <dbReference type="ARBA" id="ARBA00022517"/>
    </source>
</evidence>
<protein>
    <recommendedName>
        <fullName evidence="3">H/ACA ribonucleoprotein complex non-core subunit NAF1</fullName>
    </recommendedName>
</protein>
<dbReference type="PANTHER" id="PTHR31633">
    <property type="entry name" value="H/ACA RIBONUCLEOPROTEIN COMPLEX NON-CORE SUBUNIT NAF1"/>
    <property type="match status" value="1"/>
</dbReference>
<feature type="compositionally biased region" description="Basic residues" evidence="9">
    <location>
        <begin position="497"/>
        <end position="506"/>
    </location>
</feature>
<feature type="compositionally biased region" description="Polar residues" evidence="9">
    <location>
        <begin position="750"/>
        <end position="782"/>
    </location>
</feature>
<accession>A0A1A5ZXY2</accession>
<keyword evidence="8" id="KW-0539">Nucleus</keyword>
<evidence type="ECO:0000256" key="2">
    <source>
        <dbReference type="ARBA" id="ARBA00009801"/>
    </source>
</evidence>
<dbReference type="InterPro" id="IPR007504">
    <property type="entry name" value="H/ACA_rnp_Gar1/Naf1"/>
</dbReference>
<dbReference type="GO" id="GO:0006364">
    <property type="term" value="P:rRNA processing"/>
    <property type="evidence" value="ECO:0007669"/>
    <property type="project" value="UniProtKB-KW"/>
</dbReference>
<feature type="compositionally biased region" description="Low complexity" evidence="9">
    <location>
        <begin position="686"/>
        <end position="713"/>
    </location>
</feature>
<dbReference type="GO" id="GO:0005634">
    <property type="term" value="C:nucleus"/>
    <property type="evidence" value="ECO:0007669"/>
    <property type="project" value="UniProtKB-SubCell"/>
</dbReference>